<dbReference type="InterPro" id="IPR029063">
    <property type="entry name" value="SAM-dependent_MTases_sf"/>
</dbReference>
<sequence>MAPAKTVSANDVPMHGNGFYSPNSALQRSAMLSALPLLAFAAAGAAQAGQSQRPFTALEFGSAHGNNSNNSHQPFATILESHQLPTNREIQLIFNDRPANDSHALSTNLSTMTWPAAAGNTVDVAFSLLALHHLDRVTPVPREGPIPTHEVLQAELRAQAYADLLAFLKHRAREIVPGGGLVLSLVRQELGPNGEEMVNYAAPVNACRSVWIEMLQQGVLNPAVANVFEVLAYNRTMADVQRTLAESAVGEKWTVEEVFERCVLHPAMEEVRIRKNKSPEEDEAHTTWYAKTVVDWLMAVVAGYFVKALKDGMGIEEPKVVDALLKEWVDRTTVKFLESHRDEEVPCWFVYARLNRK</sequence>
<reference evidence="1 2" key="1">
    <citation type="submission" date="2018-02" db="EMBL/GenBank/DDBJ databases">
        <title>The genomes of Aspergillus section Nigri reveals drivers in fungal speciation.</title>
        <authorList>
            <consortium name="DOE Joint Genome Institute"/>
            <person name="Vesth T.C."/>
            <person name="Nybo J."/>
            <person name="Theobald S."/>
            <person name="Brandl J."/>
            <person name="Frisvad J.C."/>
            <person name="Nielsen K.F."/>
            <person name="Lyhne E.K."/>
            <person name="Kogle M.E."/>
            <person name="Kuo A."/>
            <person name="Riley R."/>
            <person name="Clum A."/>
            <person name="Nolan M."/>
            <person name="Lipzen A."/>
            <person name="Salamov A."/>
            <person name="Henrissat B."/>
            <person name="Wiebenga A."/>
            <person name="De vries R.P."/>
            <person name="Grigoriev I.V."/>
            <person name="Mortensen U.H."/>
            <person name="Andersen M.R."/>
            <person name="Baker S.E."/>
        </authorList>
    </citation>
    <scope>NUCLEOTIDE SEQUENCE [LARGE SCALE GENOMIC DNA]</scope>
    <source>
        <strain evidence="1 2">CBS 101889</strain>
    </source>
</reference>
<gene>
    <name evidence="1" type="ORF">BO97DRAFT_462426</name>
</gene>
<dbReference type="InterPro" id="IPR005299">
    <property type="entry name" value="MeTrfase_7"/>
</dbReference>
<evidence type="ECO:0000313" key="2">
    <source>
        <dbReference type="Proteomes" id="UP000248961"/>
    </source>
</evidence>
<dbReference type="Proteomes" id="UP000248961">
    <property type="component" value="Unassembled WGS sequence"/>
</dbReference>
<dbReference type="Pfam" id="PF03492">
    <property type="entry name" value="Methyltransf_7"/>
    <property type="match status" value="1"/>
</dbReference>
<dbReference type="AlphaFoldDB" id="A0A395HJB2"/>
<dbReference type="VEuPathDB" id="FungiDB:BO97DRAFT_462426"/>
<dbReference type="Gene3D" id="3.40.50.150">
    <property type="entry name" value="Vaccinia Virus protein VP39"/>
    <property type="match status" value="1"/>
</dbReference>
<keyword evidence="1" id="KW-0489">Methyltransferase</keyword>
<accession>A0A395HJB2</accession>
<dbReference type="PANTHER" id="PTHR31009">
    <property type="entry name" value="S-ADENOSYL-L-METHIONINE:CARBOXYL METHYLTRANSFERASE FAMILY PROTEIN"/>
    <property type="match status" value="1"/>
</dbReference>
<keyword evidence="1" id="KW-0808">Transferase</keyword>
<dbReference type="OrthoDB" id="1523883at2759"/>
<evidence type="ECO:0000313" key="1">
    <source>
        <dbReference type="EMBL" id="RAL07860.1"/>
    </source>
</evidence>
<dbReference type="SUPFAM" id="SSF53335">
    <property type="entry name" value="S-adenosyl-L-methionine-dependent methyltransferases"/>
    <property type="match status" value="1"/>
</dbReference>
<dbReference type="EMBL" id="KZ824323">
    <property type="protein sequence ID" value="RAL07860.1"/>
    <property type="molecule type" value="Genomic_DNA"/>
</dbReference>
<dbReference type="GO" id="GO:0032259">
    <property type="term" value="P:methylation"/>
    <property type="evidence" value="ECO:0007669"/>
    <property type="project" value="UniProtKB-KW"/>
</dbReference>
<dbReference type="RefSeq" id="XP_025547014.1">
    <property type="nucleotide sequence ID" value="XM_025699416.1"/>
</dbReference>
<proteinExistence type="predicted"/>
<dbReference type="GeneID" id="37203705"/>
<name>A0A395HJB2_ASPHC</name>
<protein>
    <submittedName>
        <fullName evidence="1">S-adenosyl-L-methionine-dependent methyltransferase</fullName>
    </submittedName>
</protein>
<organism evidence="1 2">
    <name type="scientific">Aspergillus homomorphus (strain CBS 101889)</name>
    <dbReference type="NCBI Taxonomy" id="1450537"/>
    <lineage>
        <taxon>Eukaryota</taxon>
        <taxon>Fungi</taxon>
        <taxon>Dikarya</taxon>
        <taxon>Ascomycota</taxon>
        <taxon>Pezizomycotina</taxon>
        <taxon>Eurotiomycetes</taxon>
        <taxon>Eurotiomycetidae</taxon>
        <taxon>Eurotiales</taxon>
        <taxon>Aspergillaceae</taxon>
        <taxon>Aspergillus</taxon>
        <taxon>Aspergillus subgen. Circumdati</taxon>
    </lineage>
</organism>
<dbReference type="GO" id="GO:0008168">
    <property type="term" value="F:methyltransferase activity"/>
    <property type="evidence" value="ECO:0007669"/>
    <property type="project" value="UniProtKB-KW"/>
</dbReference>
<keyword evidence="2" id="KW-1185">Reference proteome</keyword>